<dbReference type="KEGG" id="puo:RZN69_06020"/>
<name>A0AAQ3LC24_9BACT</name>
<evidence type="ECO:0000313" key="3">
    <source>
        <dbReference type="EMBL" id="WOO42641.1"/>
    </source>
</evidence>
<dbReference type="InterPro" id="IPR050902">
    <property type="entry name" value="ABC_Transporter_SBP"/>
</dbReference>
<dbReference type="InterPro" id="IPR002491">
    <property type="entry name" value="ABC_transptr_periplasmic_BD"/>
</dbReference>
<evidence type="ECO:0000256" key="1">
    <source>
        <dbReference type="SAM" id="Coils"/>
    </source>
</evidence>
<dbReference type="RefSeq" id="WP_317835166.1">
    <property type="nucleotide sequence ID" value="NZ_CP136920.1"/>
</dbReference>
<proteinExistence type="predicted"/>
<organism evidence="3 4">
    <name type="scientific">Rubellicoccus peritrichatus</name>
    <dbReference type="NCBI Taxonomy" id="3080537"/>
    <lineage>
        <taxon>Bacteria</taxon>
        <taxon>Pseudomonadati</taxon>
        <taxon>Verrucomicrobiota</taxon>
        <taxon>Opitutia</taxon>
        <taxon>Puniceicoccales</taxon>
        <taxon>Cerasicoccaceae</taxon>
        <taxon>Rubellicoccus</taxon>
    </lineage>
</organism>
<gene>
    <name evidence="3" type="ORF">RZN69_06020</name>
</gene>
<sequence>MSQSQTKKFIITSVICFLTATYAFSEKQRIVTIGGAATEAVFALGHGDEVIATDLSSTYPPEVRDLPQVGYIRSISPEGILSMKPDLVVATESLGPPAAKDLLKKTGVEILWLPEPNSYQALEASINEVAETLDSENKANAVLAKVKSQIDQAQANSEKWSSPAPRVLFFMRPPNASSPGMAGGNGTRADELIRLAGGTNAANSITGFQPMSAESIIEMNPDIILVALSNGHGGTEASIVELQNLETLAPVAAIQNDAIHGVPLDDIAFGPRLGEAVERWNGLFALRNAD</sequence>
<evidence type="ECO:0000259" key="2">
    <source>
        <dbReference type="PROSITE" id="PS50983"/>
    </source>
</evidence>
<dbReference type="Pfam" id="PF01497">
    <property type="entry name" value="Peripla_BP_2"/>
    <property type="match status" value="1"/>
</dbReference>
<dbReference type="PANTHER" id="PTHR30535:SF4">
    <property type="entry name" value="HEMIN-BINDING PERIPLASMIC PROTEIN HMUT"/>
    <property type="match status" value="1"/>
</dbReference>
<keyword evidence="4" id="KW-1185">Reference proteome</keyword>
<dbReference type="AlphaFoldDB" id="A0AAQ3LC24"/>
<reference evidence="3 4" key="1">
    <citation type="submission" date="2023-10" db="EMBL/GenBank/DDBJ databases">
        <title>Rubellicoccus peritrichatus gen. nov., sp. nov., isolated from an algae of coral reef tank.</title>
        <authorList>
            <person name="Luo J."/>
        </authorList>
    </citation>
    <scope>NUCLEOTIDE SEQUENCE [LARGE SCALE GENOMIC DNA]</scope>
    <source>
        <strain evidence="3 4">CR14</strain>
    </source>
</reference>
<feature type="domain" description="Fe/B12 periplasmic-binding" evidence="2">
    <location>
        <begin position="29"/>
        <end position="290"/>
    </location>
</feature>
<dbReference type="PROSITE" id="PS50983">
    <property type="entry name" value="FE_B12_PBP"/>
    <property type="match status" value="1"/>
</dbReference>
<protein>
    <submittedName>
        <fullName evidence="3">ABC transporter substrate-binding protein</fullName>
    </submittedName>
</protein>
<dbReference type="SUPFAM" id="SSF53807">
    <property type="entry name" value="Helical backbone' metal receptor"/>
    <property type="match status" value="1"/>
</dbReference>
<keyword evidence="1" id="KW-0175">Coiled coil</keyword>
<dbReference type="EMBL" id="CP136920">
    <property type="protein sequence ID" value="WOO42641.1"/>
    <property type="molecule type" value="Genomic_DNA"/>
</dbReference>
<dbReference type="Gene3D" id="3.40.50.1980">
    <property type="entry name" value="Nitrogenase molybdenum iron protein domain"/>
    <property type="match status" value="2"/>
</dbReference>
<dbReference type="Proteomes" id="UP001304300">
    <property type="component" value="Chromosome"/>
</dbReference>
<feature type="coiled-coil region" evidence="1">
    <location>
        <begin position="119"/>
        <end position="156"/>
    </location>
</feature>
<accession>A0AAQ3LC24</accession>
<dbReference type="PANTHER" id="PTHR30535">
    <property type="entry name" value="VITAMIN B12-BINDING PROTEIN"/>
    <property type="match status" value="1"/>
</dbReference>
<evidence type="ECO:0000313" key="4">
    <source>
        <dbReference type="Proteomes" id="UP001304300"/>
    </source>
</evidence>